<evidence type="ECO:0000256" key="4">
    <source>
        <dbReference type="ARBA" id="ARBA00023284"/>
    </source>
</evidence>
<dbReference type="Gene3D" id="3.40.30.10">
    <property type="entry name" value="Glutaredoxin"/>
    <property type="match status" value="1"/>
</dbReference>
<dbReference type="PANTHER" id="PTHR42852">
    <property type="entry name" value="THIOL:DISULFIDE INTERCHANGE PROTEIN DSBE"/>
    <property type="match status" value="1"/>
</dbReference>
<dbReference type="GO" id="GO:0017004">
    <property type="term" value="P:cytochrome complex assembly"/>
    <property type="evidence" value="ECO:0007669"/>
    <property type="project" value="UniProtKB-KW"/>
</dbReference>
<feature type="domain" description="Thioredoxin" evidence="5">
    <location>
        <begin position="34"/>
        <end position="173"/>
    </location>
</feature>
<keyword evidence="2" id="KW-0201">Cytochrome c-type biogenesis</keyword>
<dbReference type="SUPFAM" id="SSF52833">
    <property type="entry name" value="Thioredoxin-like"/>
    <property type="match status" value="1"/>
</dbReference>
<dbReference type="AlphaFoldDB" id="A0A6J6DI63"/>
<dbReference type="PROSITE" id="PS51352">
    <property type="entry name" value="THIOREDOXIN_2"/>
    <property type="match status" value="1"/>
</dbReference>
<dbReference type="PROSITE" id="PS51257">
    <property type="entry name" value="PROKAR_LIPOPROTEIN"/>
    <property type="match status" value="1"/>
</dbReference>
<dbReference type="GO" id="GO:0016209">
    <property type="term" value="F:antioxidant activity"/>
    <property type="evidence" value="ECO:0007669"/>
    <property type="project" value="InterPro"/>
</dbReference>
<evidence type="ECO:0000259" key="5">
    <source>
        <dbReference type="PROSITE" id="PS51352"/>
    </source>
</evidence>
<gene>
    <name evidence="6" type="ORF">UFOPK1683_00278</name>
</gene>
<keyword evidence="3" id="KW-1015">Disulfide bond</keyword>
<dbReference type="InterPro" id="IPR050553">
    <property type="entry name" value="Thioredoxin_ResA/DsbE_sf"/>
</dbReference>
<name>A0A6J6DI63_9ZZZZ</name>
<evidence type="ECO:0000256" key="2">
    <source>
        <dbReference type="ARBA" id="ARBA00022748"/>
    </source>
</evidence>
<dbReference type="InterPro" id="IPR013766">
    <property type="entry name" value="Thioredoxin_domain"/>
</dbReference>
<dbReference type="InterPro" id="IPR036249">
    <property type="entry name" value="Thioredoxin-like_sf"/>
</dbReference>
<keyword evidence="4" id="KW-0676">Redox-active center</keyword>
<dbReference type="EMBL" id="CAEZTL010000014">
    <property type="protein sequence ID" value="CAB4563730.1"/>
    <property type="molecule type" value="Genomic_DNA"/>
</dbReference>
<evidence type="ECO:0000313" key="6">
    <source>
        <dbReference type="EMBL" id="CAB4563730.1"/>
    </source>
</evidence>
<comment type="subcellular location">
    <subcellularLocation>
        <location evidence="1">Cell envelope</location>
    </subcellularLocation>
</comment>
<protein>
    <submittedName>
        <fullName evidence="6">Unannotated protein</fullName>
    </submittedName>
</protein>
<proteinExistence type="predicted"/>
<dbReference type="GO" id="GO:0016491">
    <property type="term" value="F:oxidoreductase activity"/>
    <property type="evidence" value="ECO:0007669"/>
    <property type="project" value="InterPro"/>
</dbReference>
<organism evidence="6">
    <name type="scientific">freshwater metagenome</name>
    <dbReference type="NCBI Taxonomy" id="449393"/>
    <lineage>
        <taxon>unclassified sequences</taxon>
        <taxon>metagenomes</taxon>
        <taxon>ecological metagenomes</taxon>
    </lineage>
</organism>
<dbReference type="Pfam" id="PF00578">
    <property type="entry name" value="AhpC-TSA"/>
    <property type="match status" value="1"/>
</dbReference>
<evidence type="ECO:0000256" key="3">
    <source>
        <dbReference type="ARBA" id="ARBA00023157"/>
    </source>
</evidence>
<reference evidence="6" key="1">
    <citation type="submission" date="2020-05" db="EMBL/GenBank/DDBJ databases">
        <authorList>
            <person name="Chiriac C."/>
            <person name="Salcher M."/>
            <person name="Ghai R."/>
            <person name="Kavagutti S V."/>
        </authorList>
    </citation>
    <scope>NUCLEOTIDE SEQUENCE</scope>
</reference>
<dbReference type="PANTHER" id="PTHR42852:SF6">
    <property type="entry name" value="THIOL:DISULFIDE INTERCHANGE PROTEIN DSBE"/>
    <property type="match status" value="1"/>
</dbReference>
<dbReference type="GO" id="GO:0030313">
    <property type="term" value="C:cell envelope"/>
    <property type="evidence" value="ECO:0007669"/>
    <property type="project" value="UniProtKB-SubCell"/>
</dbReference>
<dbReference type="CDD" id="cd02966">
    <property type="entry name" value="TlpA_like_family"/>
    <property type="match status" value="1"/>
</dbReference>
<evidence type="ECO:0000256" key="1">
    <source>
        <dbReference type="ARBA" id="ARBA00004196"/>
    </source>
</evidence>
<accession>A0A6J6DI63</accession>
<dbReference type="InterPro" id="IPR000866">
    <property type="entry name" value="AhpC/TSA"/>
</dbReference>
<sequence length="175" mass="19438">MKRLFLAIPLTLLLTSCATSTPNLNGEVVSCAEIEILQNESKFEALDCLDGSSGVPVDLIKGPAVINVWGSWCDPCRDEIPYFREFYAQMDPSIKLIGVDVEEPNREAGRQFVRDYGITWPNLYDSDGSTRKYFGMGVPVTWFIGSDGETIYKHIGPIKSLTELKELSSKHLGVS</sequence>